<dbReference type="EMBL" id="QNBD01000164">
    <property type="protein sequence ID" value="RKX69905.1"/>
    <property type="molecule type" value="Genomic_DNA"/>
</dbReference>
<proteinExistence type="inferred from homology"/>
<dbReference type="Gene3D" id="3.30.1310.10">
    <property type="entry name" value="Nucleoid-associated protein YbaB-like domain"/>
    <property type="match status" value="1"/>
</dbReference>
<evidence type="ECO:0000256" key="1">
    <source>
        <dbReference type="ARBA" id="ARBA00023125"/>
    </source>
</evidence>
<accession>A0A660SGG0</accession>
<dbReference type="PIRSF" id="PIRSF004555">
    <property type="entry name" value="UCP004555"/>
    <property type="match status" value="1"/>
</dbReference>
<dbReference type="Pfam" id="PF02575">
    <property type="entry name" value="YbaB_DNA_bd"/>
    <property type="match status" value="1"/>
</dbReference>
<sequence>MMINDLFKKANELKNKINSINEELEKETIESIVGGDMIKISANGKGDIKSINIDDSLLNVDKKDILQGLLISCIQSIQEKVKNKTEEKMRQFPIDIPGFPFVK</sequence>
<comment type="function">
    <text evidence="2">Binds to DNA and alters its conformation. May be involved in regulation of gene expression, nucleoid organization and DNA protection.</text>
</comment>
<evidence type="ECO:0000256" key="2">
    <source>
        <dbReference type="HAMAP-Rule" id="MF_00274"/>
    </source>
</evidence>
<dbReference type="PANTHER" id="PTHR33449:SF1">
    <property type="entry name" value="NUCLEOID-ASSOCIATED PROTEIN YBAB"/>
    <property type="match status" value="1"/>
</dbReference>
<dbReference type="PANTHER" id="PTHR33449">
    <property type="entry name" value="NUCLEOID-ASSOCIATED PROTEIN YBAB"/>
    <property type="match status" value="1"/>
</dbReference>
<dbReference type="GO" id="GO:0003677">
    <property type="term" value="F:DNA binding"/>
    <property type="evidence" value="ECO:0007669"/>
    <property type="project" value="UniProtKB-UniRule"/>
</dbReference>
<dbReference type="Proteomes" id="UP000271125">
    <property type="component" value="Unassembled WGS sequence"/>
</dbReference>
<protein>
    <recommendedName>
        <fullName evidence="2">Nucleoid-associated protein DRP43_03945</fullName>
    </recommendedName>
</protein>
<dbReference type="InterPro" id="IPR004401">
    <property type="entry name" value="YbaB/EbfC"/>
</dbReference>
<comment type="caution">
    <text evidence="4">The sequence shown here is derived from an EMBL/GenBank/DDBJ whole genome shotgun (WGS) entry which is preliminary data.</text>
</comment>
<name>A0A660SGG0_UNCT6</name>
<organism evidence="4 5">
    <name type="scientific">candidate division TA06 bacterium</name>
    <dbReference type="NCBI Taxonomy" id="2250710"/>
    <lineage>
        <taxon>Bacteria</taxon>
        <taxon>Bacteria division TA06</taxon>
    </lineage>
</organism>
<gene>
    <name evidence="4" type="ORF">DRP43_03945</name>
</gene>
<dbReference type="GO" id="GO:0043590">
    <property type="term" value="C:bacterial nucleoid"/>
    <property type="evidence" value="ECO:0007669"/>
    <property type="project" value="UniProtKB-UniRule"/>
</dbReference>
<keyword evidence="3" id="KW-0175">Coiled coil</keyword>
<comment type="subunit">
    <text evidence="2">Homodimer.</text>
</comment>
<evidence type="ECO:0000256" key="3">
    <source>
        <dbReference type="SAM" id="Coils"/>
    </source>
</evidence>
<dbReference type="NCBIfam" id="TIGR00103">
    <property type="entry name" value="DNA_YbaB_EbfC"/>
    <property type="match status" value="1"/>
</dbReference>
<feature type="coiled-coil region" evidence="3">
    <location>
        <begin position="3"/>
        <end position="30"/>
    </location>
</feature>
<dbReference type="HAMAP" id="MF_00274">
    <property type="entry name" value="DNA_YbaB_EbfC"/>
    <property type="match status" value="1"/>
</dbReference>
<comment type="subcellular location">
    <subcellularLocation>
        <location evidence="2">Cytoplasm</location>
        <location evidence="2">Nucleoid</location>
    </subcellularLocation>
</comment>
<dbReference type="SUPFAM" id="SSF82607">
    <property type="entry name" value="YbaB-like"/>
    <property type="match status" value="1"/>
</dbReference>
<evidence type="ECO:0000313" key="5">
    <source>
        <dbReference type="Proteomes" id="UP000271125"/>
    </source>
</evidence>
<dbReference type="InterPro" id="IPR036894">
    <property type="entry name" value="YbaB-like_sf"/>
</dbReference>
<comment type="similarity">
    <text evidence="2">Belongs to the YbaB/EbfC family.</text>
</comment>
<keyword evidence="1 2" id="KW-0238">DNA-binding</keyword>
<dbReference type="GO" id="GO:0005829">
    <property type="term" value="C:cytosol"/>
    <property type="evidence" value="ECO:0007669"/>
    <property type="project" value="TreeGrafter"/>
</dbReference>
<reference evidence="4 5" key="1">
    <citation type="submission" date="2018-06" db="EMBL/GenBank/DDBJ databases">
        <title>Extensive metabolic versatility and redundancy in microbially diverse, dynamic hydrothermal sediments.</title>
        <authorList>
            <person name="Dombrowski N."/>
            <person name="Teske A."/>
            <person name="Baker B.J."/>
        </authorList>
    </citation>
    <scope>NUCLEOTIDE SEQUENCE [LARGE SCALE GENOMIC DNA]</scope>
    <source>
        <strain evidence="4">B10_G13</strain>
    </source>
</reference>
<evidence type="ECO:0000313" key="4">
    <source>
        <dbReference type="EMBL" id="RKX69905.1"/>
    </source>
</evidence>
<keyword evidence="2" id="KW-0963">Cytoplasm</keyword>
<dbReference type="AlphaFoldDB" id="A0A660SGG0"/>